<evidence type="ECO:0000256" key="1">
    <source>
        <dbReference type="ARBA" id="ARBA00022676"/>
    </source>
</evidence>
<proteinExistence type="predicted"/>
<sequence length="275" mass="29905">MVAFDPQTGRGPNELFRPSSGAPPWTPDGVVFPLAGRHTGDLLLALPAIGWALQHGPVGIDGLRPQYYQAFRALPLRFGLGFPSGRRLKPRPRRGVHATDIWLESLGEGAMPVKVPLALYDDSTAERLLPGTGWIVLSPWSDFEPKRWGVERWRNLAEQVAAAGHPVAIVGPQRAYALAEAIAGQRHLNLAGQDSPLNWPSLLRRASLVVSTDSAPVHVADALGVPVIGLYGHTRLCEYGPYWHRDRCVQAEGMVNLQVDAVMARFASWRAGASA</sequence>
<evidence type="ECO:0008006" key="6">
    <source>
        <dbReference type="Google" id="ProtNLM"/>
    </source>
</evidence>
<dbReference type="InterPro" id="IPR002201">
    <property type="entry name" value="Glyco_trans_9"/>
</dbReference>
<comment type="caution">
    <text evidence="4">The sequence shown here is derived from an EMBL/GenBank/DDBJ whole genome shotgun (WGS) entry which is preliminary data.</text>
</comment>
<evidence type="ECO:0000256" key="2">
    <source>
        <dbReference type="ARBA" id="ARBA00022679"/>
    </source>
</evidence>
<dbReference type="Gene3D" id="3.40.50.2000">
    <property type="entry name" value="Glycogen Phosphorylase B"/>
    <property type="match status" value="1"/>
</dbReference>
<dbReference type="Pfam" id="PF01075">
    <property type="entry name" value="Glyco_transf_9"/>
    <property type="match status" value="1"/>
</dbReference>
<dbReference type="RefSeq" id="WP_306994233.1">
    <property type="nucleotide sequence ID" value="NZ_JAUTBB010000001.1"/>
</dbReference>
<evidence type="ECO:0000313" key="5">
    <source>
        <dbReference type="Proteomes" id="UP001234354"/>
    </source>
</evidence>
<dbReference type="PANTHER" id="PTHR30160">
    <property type="entry name" value="TETRAACYLDISACCHARIDE 4'-KINASE-RELATED"/>
    <property type="match status" value="1"/>
</dbReference>
<keyword evidence="1" id="KW-0328">Glycosyltransferase</keyword>
<dbReference type="GO" id="GO:0008713">
    <property type="term" value="F:ADP-heptose-lipopolysaccharide heptosyltransferase activity"/>
    <property type="evidence" value="ECO:0007669"/>
    <property type="project" value="TreeGrafter"/>
</dbReference>
<evidence type="ECO:0000313" key="4">
    <source>
        <dbReference type="EMBL" id="MDQ1120691.1"/>
    </source>
</evidence>
<accession>A0AAW8GI86</accession>
<protein>
    <recommendedName>
        <fullName evidence="6">Glycosyltransferase family 9 protein</fullName>
    </recommendedName>
</protein>
<reference evidence="4" key="1">
    <citation type="submission" date="2023-07" db="EMBL/GenBank/DDBJ databases">
        <title>Functional and genomic diversity of the sorghum phyllosphere microbiome.</title>
        <authorList>
            <person name="Shade A."/>
        </authorList>
    </citation>
    <scope>NUCLEOTIDE SEQUENCE</scope>
    <source>
        <strain evidence="4">SORGH_AS_0908</strain>
    </source>
</reference>
<gene>
    <name evidence="4" type="ORF">QE383_002999</name>
</gene>
<dbReference type="InterPro" id="IPR051199">
    <property type="entry name" value="LPS_LOS_Heptosyltrfase"/>
</dbReference>
<feature type="region of interest" description="Disordered" evidence="3">
    <location>
        <begin position="1"/>
        <end position="22"/>
    </location>
</feature>
<evidence type="ECO:0000256" key="3">
    <source>
        <dbReference type="SAM" id="MobiDB-lite"/>
    </source>
</evidence>
<dbReference type="GO" id="GO:0005829">
    <property type="term" value="C:cytosol"/>
    <property type="evidence" value="ECO:0007669"/>
    <property type="project" value="TreeGrafter"/>
</dbReference>
<dbReference type="EMBL" id="JAUTBB010000001">
    <property type="protein sequence ID" value="MDQ1120691.1"/>
    <property type="molecule type" value="Genomic_DNA"/>
</dbReference>
<dbReference type="SUPFAM" id="SSF53756">
    <property type="entry name" value="UDP-Glycosyltransferase/glycogen phosphorylase"/>
    <property type="match status" value="1"/>
</dbReference>
<dbReference type="Proteomes" id="UP001234354">
    <property type="component" value="Unassembled WGS sequence"/>
</dbReference>
<dbReference type="GO" id="GO:0009244">
    <property type="term" value="P:lipopolysaccharide core region biosynthetic process"/>
    <property type="evidence" value="ECO:0007669"/>
    <property type="project" value="TreeGrafter"/>
</dbReference>
<dbReference type="CDD" id="cd03789">
    <property type="entry name" value="GT9_LPS_heptosyltransferase"/>
    <property type="match status" value="1"/>
</dbReference>
<dbReference type="AlphaFoldDB" id="A0AAW8GI86"/>
<keyword evidence="2" id="KW-0808">Transferase</keyword>
<name>A0AAW8GI86_9GAMM</name>
<dbReference type="PANTHER" id="PTHR30160:SF1">
    <property type="entry name" value="LIPOPOLYSACCHARIDE 1,2-N-ACETYLGLUCOSAMINETRANSFERASE-RELATED"/>
    <property type="match status" value="1"/>
</dbReference>
<organism evidence="4 5">
    <name type="scientific">Pseudoxanthomonas winnipegensis</name>
    <dbReference type="NCBI Taxonomy" id="2480810"/>
    <lineage>
        <taxon>Bacteria</taxon>
        <taxon>Pseudomonadati</taxon>
        <taxon>Pseudomonadota</taxon>
        <taxon>Gammaproteobacteria</taxon>
        <taxon>Lysobacterales</taxon>
        <taxon>Lysobacteraceae</taxon>
        <taxon>Pseudoxanthomonas</taxon>
    </lineage>
</organism>